<dbReference type="NCBIfam" id="TIGR01362">
    <property type="entry name" value="KDO8P_synth"/>
    <property type="match status" value="1"/>
</dbReference>
<accession>A0A532UZU6</accession>
<keyword evidence="7" id="KW-0808">Transferase</keyword>
<comment type="similarity">
    <text evidence="4">Belongs to the KdsA family.</text>
</comment>
<comment type="pathway">
    <text evidence="3">Carbohydrate biosynthesis; 3-deoxy-D-manno-octulosonate biosynthesis; 3-deoxy-D-manno-octulosonate from D-ribulose 5-phosphate: step 2/3.</text>
</comment>
<gene>
    <name evidence="10" type="ORF">CEE37_09205</name>
</gene>
<evidence type="ECO:0000256" key="1">
    <source>
        <dbReference type="ARBA" id="ARBA00004496"/>
    </source>
</evidence>
<protein>
    <recommendedName>
        <fullName evidence="5">3-deoxy-8-phosphooctulonate synthase</fullName>
        <ecNumber evidence="5">2.5.1.55</ecNumber>
    </recommendedName>
</protein>
<dbReference type="InterPro" id="IPR006269">
    <property type="entry name" value="KDO8P_synthase"/>
</dbReference>
<evidence type="ECO:0000256" key="4">
    <source>
        <dbReference type="ARBA" id="ARBA00010499"/>
    </source>
</evidence>
<sequence>MKPVKIRNVTIGSGHPPVIIAGPCVIESEELLLSTAARARDIVRAFGFSYVLKSSFEKANRTSIDSYRGPGITKGLKILAEARTELKIPVLTDIHLPKQAKPASQKVDCLQIPAFLCRQTELIESAAKTGLPVNIKKAQFMSPVGMKHAAEKAASAGNGGVLITERGTSFGYGDLVVDMRAFIQLAETGCPIIFDATHSVQKPSSESQTGGNPRFTTPLACAAAATGAIDGIFIEVHPNPAKALSDAGSQLPLDELEPLLERLKRIFTAVGRF</sequence>
<evidence type="ECO:0000256" key="3">
    <source>
        <dbReference type="ARBA" id="ARBA00004845"/>
    </source>
</evidence>
<evidence type="ECO:0000256" key="2">
    <source>
        <dbReference type="ARBA" id="ARBA00004756"/>
    </source>
</evidence>
<dbReference type="InterPro" id="IPR013785">
    <property type="entry name" value="Aldolase_TIM"/>
</dbReference>
<evidence type="ECO:0000256" key="8">
    <source>
        <dbReference type="ARBA" id="ARBA00049112"/>
    </source>
</evidence>
<dbReference type="Pfam" id="PF00793">
    <property type="entry name" value="DAHP_synth_1"/>
    <property type="match status" value="1"/>
</dbReference>
<proteinExistence type="inferred from homology"/>
<comment type="caution">
    <text evidence="10">The sequence shown here is derived from an EMBL/GenBank/DDBJ whole genome shotgun (WGS) entry which is preliminary data.</text>
</comment>
<keyword evidence="6" id="KW-0963">Cytoplasm</keyword>
<evidence type="ECO:0000256" key="6">
    <source>
        <dbReference type="ARBA" id="ARBA00022490"/>
    </source>
</evidence>
<name>A0A532UZU6_UNCL8</name>
<dbReference type="NCBIfam" id="NF003543">
    <property type="entry name" value="PRK05198.1"/>
    <property type="match status" value="1"/>
</dbReference>
<dbReference type="EMBL" id="NJBN01000005">
    <property type="protein sequence ID" value="TKJ40480.1"/>
    <property type="molecule type" value="Genomic_DNA"/>
</dbReference>
<evidence type="ECO:0000256" key="5">
    <source>
        <dbReference type="ARBA" id="ARBA00012693"/>
    </source>
</evidence>
<dbReference type="Proteomes" id="UP000319619">
    <property type="component" value="Unassembled WGS sequence"/>
</dbReference>
<evidence type="ECO:0000313" key="11">
    <source>
        <dbReference type="Proteomes" id="UP000319619"/>
    </source>
</evidence>
<dbReference type="UniPathway" id="UPA00030"/>
<dbReference type="GO" id="GO:0009103">
    <property type="term" value="P:lipopolysaccharide biosynthetic process"/>
    <property type="evidence" value="ECO:0007669"/>
    <property type="project" value="UniProtKB-UniPathway"/>
</dbReference>
<dbReference type="UniPathway" id="UPA00357">
    <property type="reaction ID" value="UER00474"/>
</dbReference>
<dbReference type="GO" id="GO:0005737">
    <property type="term" value="C:cytoplasm"/>
    <property type="evidence" value="ECO:0007669"/>
    <property type="project" value="UniProtKB-SubCell"/>
</dbReference>
<comment type="pathway">
    <text evidence="2">Bacterial outer membrane biogenesis; lipopolysaccharide biosynthesis.</text>
</comment>
<evidence type="ECO:0000259" key="9">
    <source>
        <dbReference type="Pfam" id="PF00793"/>
    </source>
</evidence>
<dbReference type="InterPro" id="IPR006218">
    <property type="entry name" value="DAHP1/KDSA"/>
</dbReference>
<dbReference type="EC" id="2.5.1.55" evidence="5"/>
<dbReference type="GO" id="GO:0008676">
    <property type="term" value="F:3-deoxy-8-phosphooctulonate synthase activity"/>
    <property type="evidence" value="ECO:0007669"/>
    <property type="project" value="UniProtKB-EC"/>
</dbReference>
<feature type="domain" description="DAHP synthetase I/KDSA" evidence="9">
    <location>
        <begin position="5"/>
        <end position="265"/>
    </location>
</feature>
<dbReference type="Gene3D" id="3.20.20.70">
    <property type="entry name" value="Aldolase class I"/>
    <property type="match status" value="1"/>
</dbReference>
<reference evidence="10 11" key="1">
    <citation type="submission" date="2017-06" db="EMBL/GenBank/DDBJ databases">
        <title>Novel microbial phyla capable of carbon fixation and sulfur reduction in deep-sea sediments.</title>
        <authorList>
            <person name="Huang J."/>
            <person name="Baker B."/>
            <person name="Wang Y."/>
        </authorList>
    </citation>
    <scope>NUCLEOTIDE SEQUENCE [LARGE SCALE GENOMIC DNA]</scope>
    <source>
        <strain evidence="10">B3_LCP</strain>
    </source>
</reference>
<organism evidence="10 11">
    <name type="scientific">candidate division LCP-89 bacterium B3_LCP</name>
    <dbReference type="NCBI Taxonomy" id="2012998"/>
    <lineage>
        <taxon>Bacteria</taxon>
        <taxon>Pseudomonadati</taxon>
        <taxon>Bacteria division LCP-89</taxon>
    </lineage>
</organism>
<comment type="catalytic activity">
    <reaction evidence="8">
        <text>D-arabinose 5-phosphate + phosphoenolpyruvate + H2O = 3-deoxy-alpha-D-manno-2-octulosonate-8-phosphate + phosphate</text>
        <dbReference type="Rhea" id="RHEA:14053"/>
        <dbReference type="ChEBI" id="CHEBI:15377"/>
        <dbReference type="ChEBI" id="CHEBI:43474"/>
        <dbReference type="ChEBI" id="CHEBI:57693"/>
        <dbReference type="ChEBI" id="CHEBI:58702"/>
        <dbReference type="ChEBI" id="CHEBI:85985"/>
        <dbReference type="EC" id="2.5.1.55"/>
    </reaction>
</comment>
<comment type="subcellular location">
    <subcellularLocation>
        <location evidence="1">Cytoplasm</location>
    </subcellularLocation>
</comment>
<dbReference type="PANTHER" id="PTHR21057">
    <property type="entry name" value="PHOSPHO-2-DEHYDRO-3-DEOXYHEPTONATE ALDOLASE"/>
    <property type="match status" value="1"/>
</dbReference>
<evidence type="ECO:0000313" key="10">
    <source>
        <dbReference type="EMBL" id="TKJ40480.1"/>
    </source>
</evidence>
<evidence type="ECO:0000256" key="7">
    <source>
        <dbReference type="ARBA" id="ARBA00022679"/>
    </source>
</evidence>
<dbReference type="SUPFAM" id="SSF51569">
    <property type="entry name" value="Aldolase"/>
    <property type="match status" value="1"/>
</dbReference>
<dbReference type="AlphaFoldDB" id="A0A532UZU6"/>